<name>A0A2M8QWT5_9BRAD</name>
<reference evidence="1 2" key="1">
    <citation type="submission" date="2017-11" db="EMBL/GenBank/DDBJ databases">
        <title>Bradyrhizobium forestalis sp. nov., an efficient nitrogen-fixing bacterium isolated from nodules of forest legume species in the Amazon.</title>
        <authorList>
            <person name="Costa E.M."/>
            <person name="Guimaraes A."/>
            <person name="Carvalho T.S."/>
            <person name="Rodrigues T.L."/>
            <person name="Ribeiro P.R.A."/>
            <person name="Lebbe L."/>
            <person name="Willems A."/>
            <person name="Moreira F.M.S."/>
        </authorList>
    </citation>
    <scope>NUCLEOTIDE SEQUENCE [LARGE SCALE GENOMIC DNA]</scope>
    <source>
        <strain evidence="1 2">INPA54B</strain>
    </source>
</reference>
<proteinExistence type="predicted"/>
<comment type="caution">
    <text evidence="1">The sequence shown here is derived from an EMBL/GenBank/DDBJ whole genome shotgun (WGS) entry which is preliminary data.</text>
</comment>
<sequence>MNAQALLSYFSFSGWRTEPTKKAKDFPPEAYSYDDDIDPKIVAAIQKKADEKLDQQEWTVIERLGDGVKR</sequence>
<organism evidence="1 2">
    <name type="scientific">Bradyrhizobium forestalis</name>
    <dbReference type="NCBI Taxonomy" id="1419263"/>
    <lineage>
        <taxon>Bacteria</taxon>
        <taxon>Pseudomonadati</taxon>
        <taxon>Pseudomonadota</taxon>
        <taxon>Alphaproteobacteria</taxon>
        <taxon>Hyphomicrobiales</taxon>
        <taxon>Nitrobacteraceae</taxon>
        <taxon>Bradyrhizobium</taxon>
    </lineage>
</organism>
<dbReference type="RefSeq" id="WP_100236898.1">
    <property type="nucleotide sequence ID" value="NZ_PGVG01000087.1"/>
</dbReference>
<dbReference type="OrthoDB" id="9939189at2"/>
<dbReference type="Proteomes" id="UP000231194">
    <property type="component" value="Unassembled WGS sequence"/>
</dbReference>
<keyword evidence="2" id="KW-1185">Reference proteome</keyword>
<gene>
    <name evidence="1" type="ORF">CVM73_38545</name>
</gene>
<accession>A0A2M8QWT5</accession>
<evidence type="ECO:0000313" key="1">
    <source>
        <dbReference type="EMBL" id="PJG50038.1"/>
    </source>
</evidence>
<dbReference type="AlphaFoldDB" id="A0A2M8QWT5"/>
<protein>
    <submittedName>
        <fullName evidence="1">Uncharacterized protein</fullName>
    </submittedName>
</protein>
<evidence type="ECO:0000313" key="2">
    <source>
        <dbReference type="Proteomes" id="UP000231194"/>
    </source>
</evidence>
<dbReference type="EMBL" id="PGVG01000087">
    <property type="protein sequence ID" value="PJG50038.1"/>
    <property type="molecule type" value="Genomic_DNA"/>
</dbReference>